<dbReference type="Pfam" id="PF08858">
    <property type="entry name" value="IDEAL"/>
    <property type="match status" value="1"/>
</dbReference>
<dbReference type="STRING" id="1714264.BTO30_09550"/>
<evidence type="ECO:0000259" key="1">
    <source>
        <dbReference type="Pfam" id="PF08858"/>
    </source>
</evidence>
<reference evidence="2 3" key="1">
    <citation type="submission" date="2016-12" db="EMBL/GenBank/DDBJ databases">
        <title>Domibacillus antri genome sequencing.</title>
        <authorList>
            <person name="Verma A."/>
            <person name="Krishnamurthi S."/>
        </authorList>
    </citation>
    <scope>NUCLEOTIDE SEQUENCE [LARGE SCALE GENOMIC DNA]</scope>
    <source>
        <strain evidence="2 3">XD80</strain>
    </source>
</reference>
<sequence length="105" mass="12104">MGNKVHFQVGDWVKGETWDQQRIYGYTVKIEDPEDIMKVYVTDSVNNKLVGRMIRVLSKSFEKVPDSAPEEAPLAQLIDLALLTKDEKWFDQLTVQLEAAKKQYS</sequence>
<dbReference type="AlphaFoldDB" id="A0A1Q8Q5K8"/>
<evidence type="ECO:0000313" key="3">
    <source>
        <dbReference type="Proteomes" id="UP000185568"/>
    </source>
</evidence>
<dbReference type="Proteomes" id="UP000185568">
    <property type="component" value="Unassembled WGS sequence"/>
</dbReference>
<dbReference type="RefSeq" id="WP_075398518.1">
    <property type="nucleotide sequence ID" value="NZ_MSDU01000017.1"/>
</dbReference>
<evidence type="ECO:0000313" key="2">
    <source>
        <dbReference type="EMBL" id="OLN22561.1"/>
    </source>
</evidence>
<proteinExistence type="predicted"/>
<dbReference type="OrthoDB" id="2427704at2"/>
<accession>A0A1Q8Q5K8</accession>
<keyword evidence="3" id="KW-1185">Reference proteome</keyword>
<comment type="caution">
    <text evidence="2">The sequence shown here is derived from an EMBL/GenBank/DDBJ whole genome shotgun (WGS) entry which is preliminary data.</text>
</comment>
<dbReference type="EMBL" id="MSDU01000017">
    <property type="protein sequence ID" value="OLN22561.1"/>
    <property type="molecule type" value="Genomic_DNA"/>
</dbReference>
<protein>
    <recommendedName>
        <fullName evidence="1">IDEAL domain-containing protein</fullName>
    </recommendedName>
</protein>
<name>A0A1Q8Q5K8_9BACI</name>
<dbReference type="InterPro" id="IPR014957">
    <property type="entry name" value="IDEAL_dom"/>
</dbReference>
<gene>
    <name evidence="2" type="ORF">BTO30_09550</name>
</gene>
<feature type="domain" description="IDEAL" evidence="1">
    <location>
        <begin position="74"/>
        <end position="97"/>
    </location>
</feature>
<organism evidence="2 3">
    <name type="scientific">Domibacillus antri</name>
    <dbReference type="NCBI Taxonomy" id="1714264"/>
    <lineage>
        <taxon>Bacteria</taxon>
        <taxon>Bacillati</taxon>
        <taxon>Bacillota</taxon>
        <taxon>Bacilli</taxon>
        <taxon>Bacillales</taxon>
        <taxon>Bacillaceae</taxon>
        <taxon>Domibacillus</taxon>
    </lineage>
</organism>